<evidence type="ECO:0000313" key="10">
    <source>
        <dbReference type="Proteomes" id="UP000002499"/>
    </source>
</evidence>
<dbReference type="GO" id="GO:0005737">
    <property type="term" value="C:cytoplasm"/>
    <property type="evidence" value="ECO:0007669"/>
    <property type="project" value="InterPro"/>
</dbReference>
<dbReference type="InterPro" id="IPR050074">
    <property type="entry name" value="DHO_dehydrogenase"/>
</dbReference>
<dbReference type="Gene3D" id="2.30.26.10">
    <property type="entry name" value="Dihydroorotate Dehydrogenase A, chain A, domain 2"/>
    <property type="match status" value="1"/>
</dbReference>
<comment type="pathway">
    <text evidence="2">Pyrimidine metabolism; UMP biosynthesis via de novo pathway.</text>
</comment>
<keyword evidence="4" id="KW-0288">FMN</keyword>
<keyword evidence="10" id="KW-1185">Reference proteome</keyword>
<dbReference type="HOGENOM" id="CLU_036010_0_0_1"/>
<evidence type="ECO:0000259" key="8">
    <source>
        <dbReference type="Pfam" id="PF01180"/>
    </source>
</evidence>
<evidence type="ECO:0000256" key="4">
    <source>
        <dbReference type="ARBA" id="ARBA00022643"/>
    </source>
</evidence>
<evidence type="ECO:0000256" key="2">
    <source>
        <dbReference type="ARBA" id="ARBA00004725"/>
    </source>
</evidence>
<sequence>MAPKLSIHPPLLNTACPWATTPEHLESLLQCPSTGAITTRTSLIEGFPHDDAIHRYAFFDPASNRAPKTAPSAAAPVGSINSLGYSPLPLDAYLAALARLSASLPSVRKTAVVSVAGSPSSVAACYAHILAASPRISLPLAMEINLGCPNMPGSPPPAYDPVRLAEYLAALPEEPRIPVGIKTPPYTHSAEFTALADALAPYAARISFVTATNTLGSCVVFGDGGTEALPGAVGGLAGAGIHPLSVGNVRILRGVLDERGLAGVHVIGVAGRRRVQEDEERGRRGRRLGDGAGGPGRRRV</sequence>
<evidence type="ECO:0000256" key="1">
    <source>
        <dbReference type="ARBA" id="ARBA00001917"/>
    </source>
</evidence>
<dbReference type="PANTHER" id="PTHR48109">
    <property type="entry name" value="DIHYDROOROTATE DEHYDROGENASE (QUINONE), MITOCHONDRIAL-RELATED"/>
    <property type="match status" value="1"/>
</dbReference>
<organism evidence="10">
    <name type="scientific">Metarhizium acridum (strain CQMa 102)</name>
    <dbReference type="NCBI Taxonomy" id="655827"/>
    <lineage>
        <taxon>Eukaryota</taxon>
        <taxon>Fungi</taxon>
        <taxon>Dikarya</taxon>
        <taxon>Ascomycota</taxon>
        <taxon>Pezizomycotina</taxon>
        <taxon>Sordariomycetes</taxon>
        <taxon>Hypocreomycetidae</taxon>
        <taxon>Hypocreales</taxon>
        <taxon>Clavicipitaceae</taxon>
        <taxon>Metarhizium</taxon>
    </lineage>
</organism>
<dbReference type="GO" id="GO:0006221">
    <property type="term" value="P:pyrimidine nucleotide biosynthetic process"/>
    <property type="evidence" value="ECO:0007669"/>
    <property type="project" value="UniProtKB-KW"/>
</dbReference>
<keyword evidence="6" id="KW-0560">Oxidoreductase</keyword>
<keyword evidence="5" id="KW-0665">Pyrimidine biosynthesis</keyword>
<dbReference type="OrthoDB" id="14784at2759"/>
<dbReference type="GO" id="GO:0004152">
    <property type="term" value="F:dihydroorotate dehydrogenase activity"/>
    <property type="evidence" value="ECO:0007669"/>
    <property type="project" value="TreeGrafter"/>
</dbReference>
<accession>E9EAN1</accession>
<gene>
    <name evidence="9" type="ORF">MAC_06929</name>
</gene>
<dbReference type="STRING" id="655827.E9EAN1"/>
<dbReference type="InParanoid" id="E9EAN1"/>
<evidence type="ECO:0000256" key="6">
    <source>
        <dbReference type="ARBA" id="ARBA00023002"/>
    </source>
</evidence>
<keyword evidence="3" id="KW-0285">Flavoprotein</keyword>
<dbReference type="Pfam" id="PF01180">
    <property type="entry name" value="DHO_dh"/>
    <property type="match status" value="1"/>
</dbReference>
<feature type="compositionally biased region" description="Gly residues" evidence="7">
    <location>
        <begin position="290"/>
        <end position="300"/>
    </location>
</feature>
<name>E9EAN1_METAQ</name>
<feature type="domain" description="Dihydroorotate dehydrogenase catalytic" evidence="8">
    <location>
        <begin position="74"/>
        <end position="271"/>
    </location>
</feature>
<dbReference type="Proteomes" id="UP000002499">
    <property type="component" value="Unassembled WGS sequence"/>
</dbReference>
<dbReference type="eggNOG" id="KOG1436">
    <property type="taxonomic scope" value="Eukaryota"/>
</dbReference>
<dbReference type="FunCoup" id="E9EAN1">
    <property type="interactions" value="667"/>
</dbReference>
<evidence type="ECO:0000256" key="5">
    <source>
        <dbReference type="ARBA" id="ARBA00022975"/>
    </source>
</evidence>
<dbReference type="SUPFAM" id="SSF51395">
    <property type="entry name" value="FMN-linked oxidoreductases"/>
    <property type="match status" value="1"/>
</dbReference>
<dbReference type="Gene3D" id="3.20.20.70">
    <property type="entry name" value="Aldolase class I"/>
    <property type="match status" value="1"/>
</dbReference>
<protein>
    <submittedName>
        <fullName evidence="9">Putative dihydroorotate dehydrogenase a</fullName>
    </submittedName>
</protein>
<dbReference type="OMA" id="GDGYRRM"/>
<feature type="region of interest" description="Disordered" evidence="7">
    <location>
        <begin position="273"/>
        <end position="300"/>
    </location>
</feature>
<reference evidence="9 10" key="1">
    <citation type="journal article" date="2011" name="PLoS Genet.">
        <title>Genome sequencing and comparative transcriptomics of the model entomopathogenic fungi Metarhizium anisopliae and M. acridum.</title>
        <authorList>
            <person name="Gao Q."/>
            <person name="Jin K."/>
            <person name="Ying S.H."/>
            <person name="Zhang Y."/>
            <person name="Xiao G."/>
            <person name="Shang Y."/>
            <person name="Duan Z."/>
            <person name="Hu X."/>
            <person name="Xie X.Q."/>
            <person name="Zhou G."/>
            <person name="Peng G."/>
            <person name="Luo Z."/>
            <person name="Huang W."/>
            <person name="Wang B."/>
            <person name="Fang W."/>
            <person name="Wang S."/>
            <person name="Zhong Y."/>
            <person name="Ma L.J."/>
            <person name="St Leger R.J."/>
            <person name="Zhao G.P."/>
            <person name="Pei Y."/>
            <person name="Feng M.G."/>
            <person name="Xia Y."/>
            <person name="Wang C."/>
        </authorList>
    </citation>
    <scope>NUCLEOTIDE SEQUENCE [LARGE SCALE GENOMIC DNA]</scope>
    <source>
        <strain evidence="9 10">CQMa 102</strain>
    </source>
</reference>
<dbReference type="InterPro" id="IPR005720">
    <property type="entry name" value="Dihydroorotate_DH_cat"/>
</dbReference>
<dbReference type="InterPro" id="IPR013785">
    <property type="entry name" value="Aldolase_TIM"/>
</dbReference>
<dbReference type="GO" id="GO:0006207">
    <property type="term" value="P:'de novo' pyrimidine nucleobase biosynthetic process"/>
    <property type="evidence" value="ECO:0007669"/>
    <property type="project" value="TreeGrafter"/>
</dbReference>
<dbReference type="AlphaFoldDB" id="E9EAN1"/>
<proteinExistence type="predicted"/>
<dbReference type="PANTHER" id="PTHR48109:SF1">
    <property type="entry name" value="DIHYDROOROTATE DEHYDROGENASE (FUMARATE)"/>
    <property type="match status" value="1"/>
</dbReference>
<dbReference type="EMBL" id="GL698534">
    <property type="protein sequence ID" value="EFY87031.1"/>
    <property type="molecule type" value="Genomic_DNA"/>
</dbReference>
<evidence type="ECO:0000256" key="7">
    <source>
        <dbReference type="SAM" id="MobiDB-lite"/>
    </source>
</evidence>
<evidence type="ECO:0000313" key="9">
    <source>
        <dbReference type="EMBL" id="EFY87031.1"/>
    </source>
</evidence>
<evidence type="ECO:0000256" key="3">
    <source>
        <dbReference type="ARBA" id="ARBA00022630"/>
    </source>
</evidence>
<dbReference type="InterPro" id="IPR023359">
    <property type="entry name" value="Dihydro_DH_chainA_dom2"/>
</dbReference>
<comment type="cofactor">
    <cofactor evidence="1">
        <name>FMN</name>
        <dbReference type="ChEBI" id="CHEBI:58210"/>
    </cofactor>
</comment>